<reference evidence="1" key="1">
    <citation type="submission" date="2021-02" db="EMBL/GenBank/DDBJ databases">
        <authorList>
            <person name="Nowell W R."/>
        </authorList>
    </citation>
    <scope>NUCLEOTIDE SEQUENCE</scope>
</reference>
<comment type="caution">
    <text evidence="1">The sequence shown here is derived from an EMBL/GenBank/DDBJ whole genome shotgun (WGS) entry which is preliminary data.</text>
</comment>
<sequence length="39" mass="4458">MAKRPCTTQVDRPGYISDTLRSRIIKWSSQTNETTIISC</sequence>
<evidence type="ECO:0000313" key="2">
    <source>
        <dbReference type="Proteomes" id="UP000681720"/>
    </source>
</evidence>
<gene>
    <name evidence="1" type="ORF">GIL414_LOCUS55359</name>
</gene>
<dbReference type="EMBL" id="CAJOBJ010196350">
    <property type="protein sequence ID" value="CAF4969805.1"/>
    <property type="molecule type" value="Genomic_DNA"/>
</dbReference>
<accession>A0A8S3D5I2</accession>
<proteinExistence type="predicted"/>
<feature type="non-terminal residue" evidence="1">
    <location>
        <position position="39"/>
    </location>
</feature>
<protein>
    <submittedName>
        <fullName evidence="1">Uncharacterized protein</fullName>
    </submittedName>
</protein>
<dbReference type="AlphaFoldDB" id="A0A8S3D5I2"/>
<dbReference type="Proteomes" id="UP000681720">
    <property type="component" value="Unassembled WGS sequence"/>
</dbReference>
<name>A0A8S3D5I2_9BILA</name>
<organism evidence="1 2">
    <name type="scientific">Rotaria magnacalcarata</name>
    <dbReference type="NCBI Taxonomy" id="392030"/>
    <lineage>
        <taxon>Eukaryota</taxon>
        <taxon>Metazoa</taxon>
        <taxon>Spiralia</taxon>
        <taxon>Gnathifera</taxon>
        <taxon>Rotifera</taxon>
        <taxon>Eurotatoria</taxon>
        <taxon>Bdelloidea</taxon>
        <taxon>Philodinida</taxon>
        <taxon>Philodinidae</taxon>
        <taxon>Rotaria</taxon>
    </lineage>
</organism>
<evidence type="ECO:0000313" key="1">
    <source>
        <dbReference type="EMBL" id="CAF4969805.1"/>
    </source>
</evidence>